<sequence length="462" mass="49463">MAERTAARTVVPRGLLTRVPVAARRVSMMVAPIAVRAELSGPVTDAGAPEQGVPASVYSDSTALGQLVGPDAELFATRHWGREPLLSRAADAIGPTGLLDLDDIDELLSCRGLRAPFLRVVRDGAVVDSADFTGSGGVGAEIGDQVRDERVAALFSEGATLVLQGLHRTWSTVMDFCTELAGELAHPVQANAYVTPPQSQGFAAHYDVHDVFVMQVAGRKHWRIHTPVHTDPLRNQPWEMHRDCVTARARDDEPAIDTVLEPGDVLYLPRGWLHAATALGGVSAHLTIGVHVITRFALVEALVALLDDDERLRVSLPLGLDVADPAALAGHLDVVRETLADAVASVPVEAVAGRVRERVWTGSRPEPVRPINGSLFLHDLGPADTVRRRGGLRYRLTTVDDGLMLELADRKIQLPAVTGPALRALLGGAAQRVGRLPGLGEDDGVVLVRRLLREGVLVPATR</sequence>
<reference evidence="5 6" key="1">
    <citation type="journal article" date="2019" name="Int. J. Syst. Evol. Microbiol.">
        <title>The Global Catalogue of Microorganisms (GCM) 10K type strain sequencing project: providing services to taxonomists for standard genome sequencing and annotation.</title>
        <authorList>
            <consortium name="The Broad Institute Genomics Platform"/>
            <consortium name="The Broad Institute Genome Sequencing Center for Infectious Disease"/>
            <person name="Wu L."/>
            <person name="Ma J."/>
        </authorList>
    </citation>
    <scope>NUCLEOTIDE SEQUENCE [LARGE SCALE GENOMIC DNA]</scope>
    <source>
        <strain evidence="5 6">JCM 16009</strain>
    </source>
</reference>
<feature type="domain" description="JmjC" evidence="4">
    <location>
        <begin position="144"/>
        <end position="309"/>
    </location>
</feature>
<evidence type="ECO:0000256" key="2">
    <source>
        <dbReference type="ARBA" id="ARBA00022723"/>
    </source>
</evidence>
<gene>
    <name evidence="5" type="ORF">GCM10009836_73000</name>
</gene>
<dbReference type="InterPro" id="IPR003347">
    <property type="entry name" value="JmjC_dom"/>
</dbReference>
<organism evidence="5 6">
    <name type="scientific">Pseudonocardia ailaonensis</name>
    <dbReference type="NCBI Taxonomy" id="367279"/>
    <lineage>
        <taxon>Bacteria</taxon>
        <taxon>Bacillati</taxon>
        <taxon>Actinomycetota</taxon>
        <taxon>Actinomycetes</taxon>
        <taxon>Pseudonocardiales</taxon>
        <taxon>Pseudonocardiaceae</taxon>
        <taxon>Pseudonocardia</taxon>
    </lineage>
</organism>
<dbReference type="Pfam" id="PF08007">
    <property type="entry name" value="JmjC_2"/>
    <property type="match status" value="1"/>
</dbReference>
<evidence type="ECO:0000259" key="4">
    <source>
        <dbReference type="PROSITE" id="PS51184"/>
    </source>
</evidence>
<evidence type="ECO:0000313" key="5">
    <source>
        <dbReference type="EMBL" id="GAA1881132.1"/>
    </source>
</evidence>
<evidence type="ECO:0000313" key="6">
    <source>
        <dbReference type="Proteomes" id="UP001500449"/>
    </source>
</evidence>
<evidence type="ECO:0000256" key="1">
    <source>
        <dbReference type="ARBA" id="ARBA00001954"/>
    </source>
</evidence>
<dbReference type="SUPFAM" id="SSF51197">
    <property type="entry name" value="Clavaminate synthase-like"/>
    <property type="match status" value="1"/>
</dbReference>
<dbReference type="PANTHER" id="PTHR13096:SF9">
    <property type="entry name" value="BIFUNCTIONAL LYSINE-SPECIFIC DEMETHYLASE AND HISTIDYL-HYDROXYLASE"/>
    <property type="match status" value="1"/>
</dbReference>
<evidence type="ECO:0000256" key="3">
    <source>
        <dbReference type="ARBA" id="ARBA00023004"/>
    </source>
</evidence>
<proteinExistence type="predicted"/>
<accession>A0ABN2NRC6</accession>
<dbReference type="Gene3D" id="2.60.120.650">
    <property type="entry name" value="Cupin"/>
    <property type="match status" value="1"/>
</dbReference>
<dbReference type="Proteomes" id="UP001500449">
    <property type="component" value="Unassembled WGS sequence"/>
</dbReference>
<keyword evidence="6" id="KW-1185">Reference proteome</keyword>
<dbReference type="EMBL" id="BAAAQK010000034">
    <property type="protein sequence ID" value="GAA1881132.1"/>
    <property type="molecule type" value="Genomic_DNA"/>
</dbReference>
<dbReference type="PROSITE" id="PS51184">
    <property type="entry name" value="JMJC"/>
    <property type="match status" value="1"/>
</dbReference>
<comment type="caution">
    <text evidence="5">The sequence shown here is derived from an EMBL/GenBank/DDBJ whole genome shotgun (WGS) entry which is preliminary data.</text>
</comment>
<protein>
    <recommendedName>
        <fullName evidence="4">JmjC domain-containing protein</fullName>
    </recommendedName>
</protein>
<dbReference type="SMART" id="SM00558">
    <property type="entry name" value="JmjC"/>
    <property type="match status" value="1"/>
</dbReference>
<dbReference type="PANTHER" id="PTHR13096">
    <property type="entry name" value="MINA53 MYC INDUCED NUCLEAR ANTIGEN"/>
    <property type="match status" value="1"/>
</dbReference>
<comment type="cofactor">
    <cofactor evidence="1">
        <name>Fe(2+)</name>
        <dbReference type="ChEBI" id="CHEBI:29033"/>
    </cofactor>
</comment>
<name>A0ABN2NRC6_9PSEU</name>
<dbReference type="InterPro" id="IPR039994">
    <property type="entry name" value="NO66-like"/>
</dbReference>
<keyword evidence="2" id="KW-0479">Metal-binding</keyword>
<keyword evidence="3" id="KW-0408">Iron</keyword>